<comment type="subcellular location">
    <subcellularLocation>
        <location evidence="1">Membrane</location>
        <topology evidence="1">Single-pass membrane protein</topology>
    </subcellularLocation>
</comment>
<gene>
    <name evidence="8" type="ORF">SAMN04487834_10734</name>
</gene>
<keyword evidence="5 7" id="KW-1133">Transmembrane helix</keyword>
<keyword evidence="3 8" id="KW-0808">Transferase</keyword>
<dbReference type="InterPro" id="IPR029044">
    <property type="entry name" value="Nucleotide-diphossugar_trans"/>
</dbReference>
<reference evidence="9" key="1">
    <citation type="submission" date="2016-10" db="EMBL/GenBank/DDBJ databases">
        <authorList>
            <person name="Varghese N."/>
        </authorList>
    </citation>
    <scope>NUCLEOTIDE SEQUENCE [LARGE SCALE GENOMIC DNA]</scope>
    <source>
        <strain evidence="9">DSM 20406</strain>
    </source>
</reference>
<proteinExistence type="predicted"/>
<sequence length="320" mass="38763">MKKKQNKFFILDRTNELTAKSRFINVICFFVLIFYKIVYVFCRAKDYPKKYNVSVCAIFKNEAAYLKEWIEFNHLIGIEHFYLYNNNSDDDYMEVLDPYIKDGLVTLVQWPKNQAQIESYNHCISQYKDESKWIGFIDIDEFIIPIAKNSIYELLKPFNNKRGAVKLYWRMFGTSGRMKRDMNGLVTEDFTVCWPKYYIVGKCFYNTNFNYDKNYSKNRFLHHSFWTQYKGINLPPVNLEGKVSFKEFDRINTKEQPAQINHYFTKTFEEYKFKRSRGDVFFKINPHDEEYFFLHENENVSVDFTAYKYMIKLKEKMKRI</sequence>
<evidence type="ECO:0000313" key="9">
    <source>
        <dbReference type="Proteomes" id="UP000183028"/>
    </source>
</evidence>
<evidence type="ECO:0000256" key="6">
    <source>
        <dbReference type="ARBA" id="ARBA00023136"/>
    </source>
</evidence>
<evidence type="ECO:0000256" key="2">
    <source>
        <dbReference type="ARBA" id="ARBA00022676"/>
    </source>
</evidence>
<evidence type="ECO:0000256" key="1">
    <source>
        <dbReference type="ARBA" id="ARBA00004167"/>
    </source>
</evidence>
<evidence type="ECO:0000256" key="3">
    <source>
        <dbReference type="ARBA" id="ARBA00022679"/>
    </source>
</evidence>
<dbReference type="GO" id="GO:0016757">
    <property type="term" value="F:glycosyltransferase activity"/>
    <property type="evidence" value="ECO:0007669"/>
    <property type="project" value="UniProtKB-KW"/>
</dbReference>
<dbReference type="GO" id="GO:0005737">
    <property type="term" value="C:cytoplasm"/>
    <property type="evidence" value="ECO:0007669"/>
    <property type="project" value="TreeGrafter"/>
</dbReference>
<name>A0A1H6WTG5_9FIRM</name>
<keyword evidence="2" id="KW-0328">Glycosyltransferase</keyword>
<dbReference type="EMBL" id="FNYK01000073">
    <property type="protein sequence ID" value="SEJ20133.1"/>
    <property type="molecule type" value="Genomic_DNA"/>
</dbReference>
<dbReference type="Pfam" id="PF01697">
    <property type="entry name" value="Glyco_transf_92"/>
    <property type="match status" value="1"/>
</dbReference>
<dbReference type="GO" id="GO:0016020">
    <property type="term" value="C:membrane"/>
    <property type="evidence" value="ECO:0007669"/>
    <property type="project" value="UniProtKB-SubCell"/>
</dbReference>
<keyword evidence="6 7" id="KW-0472">Membrane</keyword>
<keyword evidence="4 7" id="KW-0812">Transmembrane</keyword>
<dbReference type="InterPro" id="IPR008166">
    <property type="entry name" value="Glyco_transf_92"/>
</dbReference>
<keyword evidence="9" id="KW-1185">Reference proteome</keyword>
<organism evidence="8 9">
    <name type="scientific">Sharpea azabuensis</name>
    <dbReference type="NCBI Taxonomy" id="322505"/>
    <lineage>
        <taxon>Bacteria</taxon>
        <taxon>Bacillati</taxon>
        <taxon>Bacillota</taxon>
        <taxon>Erysipelotrichia</taxon>
        <taxon>Erysipelotrichales</taxon>
        <taxon>Coprobacillaceae</taxon>
        <taxon>Sharpea</taxon>
    </lineage>
</organism>
<dbReference type="PANTHER" id="PTHR21461">
    <property type="entry name" value="GLYCOSYLTRANSFERASE FAMILY 92 PROTEIN"/>
    <property type="match status" value="1"/>
</dbReference>
<dbReference type="RefSeq" id="WP_074732720.1">
    <property type="nucleotide sequence ID" value="NZ_FNYK01000073.1"/>
</dbReference>
<evidence type="ECO:0000256" key="7">
    <source>
        <dbReference type="SAM" id="Phobius"/>
    </source>
</evidence>
<evidence type="ECO:0000256" key="5">
    <source>
        <dbReference type="ARBA" id="ARBA00022989"/>
    </source>
</evidence>
<dbReference type="Proteomes" id="UP000183028">
    <property type="component" value="Unassembled WGS sequence"/>
</dbReference>
<dbReference type="Gene3D" id="3.90.550.10">
    <property type="entry name" value="Spore Coat Polysaccharide Biosynthesis Protein SpsA, Chain A"/>
    <property type="match status" value="1"/>
</dbReference>
<evidence type="ECO:0000256" key="4">
    <source>
        <dbReference type="ARBA" id="ARBA00022692"/>
    </source>
</evidence>
<dbReference type="SUPFAM" id="SSF53448">
    <property type="entry name" value="Nucleotide-diphospho-sugar transferases"/>
    <property type="match status" value="1"/>
</dbReference>
<feature type="transmembrane region" description="Helical" evidence="7">
    <location>
        <begin position="21"/>
        <end position="41"/>
    </location>
</feature>
<accession>A0A1H6WTG5</accession>
<dbReference type="AlphaFoldDB" id="A0A1H6WTG5"/>
<protein>
    <submittedName>
        <fullName evidence="8">Glycosyltransferase family 92</fullName>
    </submittedName>
</protein>
<dbReference type="PANTHER" id="PTHR21461:SF69">
    <property type="entry name" value="GLYCOSYLTRANSFERASE FAMILY 92 PROTEIN"/>
    <property type="match status" value="1"/>
</dbReference>
<dbReference type="eggNOG" id="COG0463">
    <property type="taxonomic scope" value="Bacteria"/>
</dbReference>
<evidence type="ECO:0000313" key="8">
    <source>
        <dbReference type="EMBL" id="SEJ20133.1"/>
    </source>
</evidence>